<evidence type="ECO:0008006" key="3">
    <source>
        <dbReference type="Google" id="ProtNLM"/>
    </source>
</evidence>
<accession>A0A9P5XD16</accession>
<dbReference type="AlphaFoldDB" id="A0A9P5XD16"/>
<feature type="non-terminal residue" evidence="1">
    <location>
        <position position="62"/>
    </location>
</feature>
<evidence type="ECO:0000313" key="1">
    <source>
        <dbReference type="EMBL" id="KAF9449133.1"/>
    </source>
</evidence>
<evidence type="ECO:0000313" key="2">
    <source>
        <dbReference type="Proteomes" id="UP000807342"/>
    </source>
</evidence>
<name>A0A9P5XD16_9AGAR</name>
<proteinExistence type="predicted"/>
<dbReference type="EMBL" id="MU151139">
    <property type="protein sequence ID" value="KAF9449133.1"/>
    <property type="molecule type" value="Genomic_DNA"/>
</dbReference>
<sequence length="62" mass="7398">ETHFVEREDDSETLWEVLEIVAEKKNQYRVRWSGINPETGKPWPLDWVPKTDCTDPLVVTWK</sequence>
<keyword evidence="2" id="KW-1185">Reference proteome</keyword>
<dbReference type="Proteomes" id="UP000807342">
    <property type="component" value="Unassembled WGS sequence"/>
</dbReference>
<reference evidence="1" key="1">
    <citation type="submission" date="2020-11" db="EMBL/GenBank/DDBJ databases">
        <authorList>
            <consortium name="DOE Joint Genome Institute"/>
            <person name="Ahrendt S."/>
            <person name="Riley R."/>
            <person name="Andreopoulos W."/>
            <person name="Labutti K."/>
            <person name="Pangilinan J."/>
            <person name="Ruiz-Duenas F.J."/>
            <person name="Barrasa J.M."/>
            <person name="Sanchez-Garcia M."/>
            <person name="Camarero S."/>
            <person name="Miyauchi S."/>
            <person name="Serrano A."/>
            <person name="Linde D."/>
            <person name="Babiker R."/>
            <person name="Drula E."/>
            <person name="Ayuso-Fernandez I."/>
            <person name="Pacheco R."/>
            <person name="Padilla G."/>
            <person name="Ferreira P."/>
            <person name="Barriuso J."/>
            <person name="Kellner H."/>
            <person name="Castanera R."/>
            <person name="Alfaro M."/>
            <person name="Ramirez L."/>
            <person name="Pisabarro A.G."/>
            <person name="Kuo A."/>
            <person name="Tritt A."/>
            <person name="Lipzen A."/>
            <person name="He G."/>
            <person name="Yan M."/>
            <person name="Ng V."/>
            <person name="Cullen D."/>
            <person name="Martin F."/>
            <person name="Rosso M.-N."/>
            <person name="Henrissat B."/>
            <person name="Hibbett D."/>
            <person name="Martinez A.T."/>
            <person name="Grigoriev I.V."/>
        </authorList>
    </citation>
    <scope>NUCLEOTIDE SEQUENCE</scope>
    <source>
        <strain evidence="1">MF-IS2</strain>
    </source>
</reference>
<feature type="non-terminal residue" evidence="1">
    <location>
        <position position="1"/>
    </location>
</feature>
<dbReference type="OrthoDB" id="3647690at2759"/>
<organism evidence="1 2">
    <name type="scientific">Macrolepiota fuliginosa MF-IS2</name>
    <dbReference type="NCBI Taxonomy" id="1400762"/>
    <lineage>
        <taxon>Eukaryota</taxon>
        <taxon>Fungi</taxon>
        <taxon>Dikarya</taxon>
        <taxon>Basidiomycota</taxon>
        <taxon>Agaricomycotina</taxon>
        <taxon>Agaricomycetes</taxon>
        <taxon>Agaricomycetidae</taxon>
        <taxon>Agaricales</taxon>
        <taxon>Agaricineae</taxon>
        <taxon>Agaricaceae</taxon>
        <taxon>Macrolepiota</taxon>
    </lineage>
</organism>
<protein>
    <recommendedName>
        <fullName evidence="3">Chromo domain-containing protein</fullName>
    </recommendedName>
</protein>
<gene>
    <name evidence="1" type="ORF">P691DRAFT_653382</name>
</gene>
<comment type="caution">
    <text evidence="1">The sequence shown here is derived from an EMBL/GenBank/DDBJ whole genome shotgun (WGS) entry which is preliminary data.</text>
</comment>